<dbReference type="Proteomes" id="UP000410492">
    <property type="component" value="Unassembled WGS sequence"/>
</dbReference>
<name>A0A653D2U8_CALMS</name>
<accession>A0A653D2U8</accession>
<evidence type="ECO:0000313" key="3">
    <source>
        <dbReference type="Proteomes" id="UP000410492"/>
    </source>
</evidence>
<dbReference type="AlphaFoldDB" id="A0A653D2U8"/>
<evidence type="ECO:0000313" key="2">
    <source>
        <dbReference type="EMBL" id="VEN54481.1"/>
    </source>
</evidence>
<organism evidence="2 3">
    <name type="scientific">Callosobruchus maculatus</name>
    <name type="common">Southern cowpea weevil</name>
    <name type="synonym">Pulse bruchid</name>
    <dbReference type="NCBI Taxonomy" id="64391"/>
    <lineage>
        <taxon>Eukaryota</taxon>
        <taxon>Metazoa</taxon>
        <taxon>Ecdysozoa</taxon>
        <taxon>Arthropoda</taxon>
        <taxon>Hexapoda</taxon>
        <taxon>Insecta</taxon>
        <taxon>Pterygota</taxon>
        <taxon>Neoptera</taxon>
        <taxon>Endopterygota</taxon>
        <taxon>Coleoptera</taxon>
        <taxon>Polyphaga</taxon>
        <taxon>Cucujiformia</taxon>
        <taxon>Chrysomeloidea</taxon>
        <taxon>Chrysomelidae</taxon>
        <taxon>Bruchinae</taxon>
        <taxon>Bruchini</taxon>
        <taxon>Callosobruchus</taxon>
    </lineage>
</organism>
<keyword evidence="3" id="KW-1185">Reference proteome</keyword>
<reference evidence="2 3" key="1">
    <citation type="submission" date="2019-01" db="EMBL/GenBank/DDBJ databases">
        <authorList>
            <person name="Sayadi A."/>
        </authorList>
    </citation>
    <scope>NUCLEOTIDE SEQUENCE [LARGE SCALE GENOMIC DNA]</scope>
</reference>
<feature type="non-terminal residue" evidence="2">
    <location>
        <position position="1"/>
    </location>
</feature>
<gene>
    <name evidence="2" type="ORF">CALMAC_LOCUS13941</name>
</gene>
<feature type="compositionally biased region" description="Basic residues" evidence="1">
    <location>
        <begin position="1"/>
        <end position="14"/>
    </location>
</feature>
<evidence type="ECO:0000256" key="1">
    <source>
        <dbReference type="SAM" id="MobiDB-lite"/>
    </source>
</evidence>
<protein>
    <submittedName>
        <fullName evidence="2">Uncharacterized protein</fullName>
    </submittedName>
</protein>
<sequence>RRRGRRPPHHHRPTPPRPRERSRIATTLILSFRPFRPLYPHRVVPWFASRRLVDQMCGSLVRQSVRAGSRAPLQFGSVRVMTSSPLLRLRCNVKV</sequence>
<dbReference type="EMBL" id="CAACVG010009898">
    <property type="protein sequence ID" value="VEN54481.1"/>
    <property type="molecule type" value="Genomic_DNA"/>
</dbReference>
<feature type="region of interest" description="Disordered" evidence="1">
    <location>
        <begin position="1"/>
        <end position="23"/>
    </location>
</feature>
<proteinExistence type="predicted"/>